<sequence length="578" mass="62151">MTLFNRLLESRRSIVIFMTKSKLQSVIALLVVIGFSVLAWSVHPDSAVDGIVWYSILPPIIAVAFAIATRHLLLSLAAGVVLGSLLINVPPAVTQVSAWGSSFVTLGVQFWSVISNPFNLAVLAFIMLMLTMVSIVILSGGLLAIVRWLEQYAKGPRSTQFITTLMGFLVFIDDYANVMIVGTSMRPISDSMKISREKLAFIVDATAAPIAGIALMSTWIGYEVGIFSEVSTALGFGRDAYSMFLDALSFRFYCIFMILFLFVNIWSRREFGGMLRAEQRSRAGEVSAADATLLSGDDDTIQPAQSGRIKMSTAFYPFGILFFVLFFGLWIDGGGLGLLAEAPMSFFSFSAWREVISASENNVHVLNIAGLLALLTAIFCAVVIATLPKQLIGQAIKKGAKSAFYPWQILILAWTLSGICNELQTGPFLVAVVGEGMPAVIYPVLVFVLSAAAAVATGTAWGTMAIFIPITSQVAFQLDGGTYGLVTIVSLAAVLDGAIFGDHCSPISDTTVMSSIATSCDHIHHVRTQFPYALLVAFGAIGLGYIPAMLGAPLWLTMAGAVVFFSLFLLLVAKQVRA</sequence>
<feature type="transmembrane region" description="Helical" evidence="6">
    <location>
        <begin position="554"/>
        <end position="573"/>
    </location>
</feature>
<dbReference type="InterPro" id="IPR018461">
    <property type="entry name" value="Na/H_Antiport_NhaC-like_C"/>
</dbReference>
<evidence type="ECO:0000256" key="3">
    <source>
        <dbReference type="ARBA" id="ARBA00022692"/>
    </source>
</evidence>
<feature type="transmembrane region" description="Helical" evidence="6">
    <location>
        <begin position="409"/>
        <end position="434"/>
    </location>
</feature>
<feature type="transmembrane region" description="Helical" evidence="6">
    <location>
        <begin position="51"/>
        <end position="68"/>
    </location>
</feature>
<protein>
    <recommendedName>
        <fullName evidence="7">Na+/H+ antiporter NhaC-like C-terminal domain-containing protein</fullName>
    </recommendedName>
</protein>
<proteinExistence type="predicted"/>
<dbReference type="Proteomes" id="UP000228987">
    <property type="component" value="Unassembled WGS sequence"/>
</dbReference>
<organism evidence="8 9">
    <name type="scientific">SAR86 cluster bacterium</name>
    <dbReference type="NCBI Taxonomy" id="2030880"/>
    <lineage>
        <taxon>Bacteria</taxon>
        <taxon>Pseudomonadati</taxon>
        <taxon>Pseudomonadota</taxon>
        <taxon>Gammaproteobacteria</taxon>
        <taxon>SAR86 cluster</taxon>
    </lineage>
</organism>
<feature type="transmembrane region" description="Helical" evidence="6">
    <location>
        <begin position="440"/>
        <end position="468"/>
    </location>
</feature>
<feature type="transmembrane region" description="Helical" evidence="6">
    <location>
        <begin position="161"/>
        <end position="178"/>
    </location>
</feature>
<feature type="transmembrane region" description="Helical" evidence="6">
    <location>
        <begin position="314"/>
        <end position="331"/>
    </location>
</feature>
<evidence type="ECO:0000256" key="5">
    <source>
        <dbReference type="ARBA" id="ARBA00023136"/>
    </source>
</evidence>
<dbReference type="Pfam" id="PF03553">
    <property type="entry name" value="Na_H_antiporter"/>
    <property type="match status" value="1"/>
</dbReference>
<evidence type="ECO:0000259" key="7">
    <source>
        <dbReference type="Pfam" id="PF03553"/>
    </source>
</evidence>
<comment type="caution">
    <text evidence="8">The sequence shown here is derived from an EMBL/GenBank/DDBJ whole genome shotgun (WGS) entry which is preliminary data.</text>
</comment>
<evidence type="ECO:0000256" key="2">
    <source>
        <dbReference type="ARBA" id="ARBA00022475"/>
    </source>
</evidence>
<feature type="transmembrane region" description="Helical" evidence="6">
    <location>
        <begin position="73"/>
        <end position="90"/>
    </location>
</feature>
<evidence type="ECO:0000256" key="6">
    <source>
        <dbReference type="SAM" id="Phobius"/>
    </source>
</evidence>
<keyword evidence="5 6" id="KW-0472">Membrane</keyword>
<evidence type="ECO:0000256" key="4">
    <source>
        <dbReference type="ARBA" id="ARBA00022989"/>
    </source>
</evidence>
<name>A0A2A5CB79_9GAMM</name>
<keyword evidence="3 6" id="KW-0812">Transmembrane</keyword>
<dbReference type="GO" id="GO:0005886">
    <property type="term" value="C:plasma membrane"/>
    <property type="evidence" value="ECO:0007669"/>
    <property type="project" value="UniProtKB-SubCell"/>
</dbReference>
<keyword evidence="2" id="KW-1003">Cell membrane</keyword>
<evidence type="ECO:0000313" key="9">
    <source>
        <dbReference type="Proteomes" id="UP000228987"/>
    </source>
</evidence>
<dbReference type="EMBL" id="NVWI01000008">
    <property type="protein sequence ID" value="PCJ40616.1"/>
    <property type="molecule type" value="Genomic_DNA"/>
</dbReference>
<feature type="domain" description="Na+/H+ antiporter NhaC-like C-terminal" evidence="7">
    <location>
        <begin position="213"/>
        <end position="545"/>
    </location>
</feature>
<feature type="transmembrane region" description="Helical" evidence="6">
    <location>
        <begin position="199"/>
        <end position="220"/>
    </location>
</feature>
<dbReference type="AlphaFoldDB" id="A0A2A5CB79"/>
<feature type="transmembrane region" description="Helical" evidence="6">
    <location>
        <begin position="530"/>
        <end position="548"/>
    </location>
</feature>
<comment type="subcellular location">
    <subcellularLocation>
        <location evidence="1">Cell membrane</location>
        <topology evidence="1">Multi-pass membrane protein</topology>
    </subcellularLocation>
</comment>
<dbReference type="PANTHER" id="PTHR43478:SF1">
    <property type="entry name" value="NA+_H+ ANTIPORTER NHAC-LIKE C-TERMINAL DOMAIN-CONTAINING PROTEIN"/>
    <property type="match status" value="1"/>
</dbReference>
<gene>
    <name evidence="8" type="ORF">COA71_10240</name>
</gene>
<reference evidence="9" key="1">
    <citation type="submission" date="2017-08" db="EMBL/GenBank/DDBJ databases">
        <title>A dynamic microbial community with high functional redundancy inhabits the cold, oxic subseafloor aquifer.</title>
        <authorList>
            <person name="Tully B.J."/>
            <person name="Wheat C.G."/>
            <person name="Glazer B.T."/>
            <person name="Huber J.A."/>
        </authorList>
    </citation>
    <scope>NUCLEOTIDE SEQUENCE [LARGE SCALE GENOMIC DNA]</scope>
</reference>
<keyword evidence="4 6" id="KW-1133">Transmembrane helix</keyword>
<accession>A0A2A5CB79</accession>
<dbReference type="PANTHER" id="PTHR43478">
    <property type="entry name" value="NA+/H+ ANTIPORTER-RELATED"/>
    <property type="match status" value="1"/>
</dbReference>
<feature type="transmembrane region" description="Helical" evidence="6">
    <location>
        <begin position="21"/>
        <end position="39"/>
    </location>
</feature>
<feature type="transmembrane region" description="Helical" evidence="6">
    <location>
        <begin position="121"/>
        <end position="149"/>
    </location>
</feature>
<feature type="transmembrane region" description="Helical" evidence="6">
    <location>
        <begin position="96"/>
        <end position="114"/>
    </location>
</feature>
<feature type="transmembrane region" description="Helical" evidence="6">
    <location>
        <begin position="240"/>
        <end position="266"/>
    </location>
</feature>
<feature type="transmembrane region" description="Helical" evidence="6">
    <location>
        <begin position="368"/>
        <end position="388"/>
    </location>
</feature>
<evidence type="ECO:0000313" key="8">
    <source>
        <dbReference type="EMBL" id="PCJ40616.1"/>
    </source>
</evidence>
<evidence type="ECO:0000256" key="1">
    <source>
        <dbReference type="ARBA" id="ARBA00004651"/>
    </source>
</evidence>